<feature type="region of interest" description="Disordered" evidence="1">
    <location>
        <begin position="91"/>
        <end position="111"/>
    </location>
</feature>
<proteinExistence type="predicted"/>
<dbReference type="Proteomes" id="UP000199529">
    <property type="component" value="Unassembled WGS sequence"/>
</dbReference>
<protein>
    <submittedName>
        <fullName evidence="2">Uncharacterized protein</fullName>
    </submittedName>
</protein>
<accession>A0A1H3DDY6</accession>
<evidence type="ECO:0000313" key="3">
    <source>
        <dbReference type="Proteomes" id="UP000199529"/>
    </source>
</evidence>
<organism evidence="2 3">
    <name type="scientific">Saccharopolyspora shandongensis</name>
    <dbReference type="NCBI Taxonomy" id="418495"/>
    <lineage>
        <taxon>Bacteria</taxon>
        <taxon>Bacillati</taxon>
        <taxon>Actinomycetota</taxon>
        <taxon>Actinomycetes</taxon>
        <taxon>Pseudonocardiales</taxon>
        <taxon>Pseudonocardiaceae</taxon>
        <taxon>Saccharopolyspora</taxon>
    </lineage>
</organism>
<sequence length="125" mass="13717">MGLPHLCRGIDAELVGERAAKFLVHGQGVGLAAGRVQRAHAQRGQPFPERVFCGERLQVGQDPGVVTESQLRIETVFEGADPEFLQARARPGRERGVAHVGEGGALPQRERRAERCGRFPRQVRC</sequence>
<gene>
    <name evidence="2" type="ORF">SAMN05216215_101371</name>
</gene>
<evidence type="ECO:0000256" key="1">
    <source>
        <dbReference type="SAM" id="MobiDB-lite"/>
    </source>
</evidence>
<keyword evidence="3" id="KW-1185">Reference proteome</keyword>
<dbReference type="EMBL" id="FNOK01000013">
    <property type="protein sequence ID" value="SDX64635.1"/>
    <property type="molecule type" value="Genomic_DNA"/>
</dbReference>
<name>A0A1H3DDY6_9PSEU</name>
<reference evidence="3" key="1">
    <citation type="submission" date="2016-10" db="EMBL/GenBank/DDBJ databases">
        <authorList>
            <person name="Varghese N."/>
            <person name="Submissions S."/>
        </authorList>
    </citation>
    <scope>NUCLEOTIDE SEQUENCE [LARGE SCALE GENOMIC DNA]</scope>
    <source>
        <strain evidence="3">CGMCC 4.3530</strain>
    </source>
</reference>
<evidence type="ECO:0000313" key="2">
    <source>
        <dbReference type="EMBL" id="SDX64635.1"/>
    </source>
</evidence>
<dbReference type="AlphaFoldDB" id="A0A1H3DDY6"/>